<dbReference type="Pfam" id="PF23096">
    <property type="entry name" value="HEAT_PSME4"/>
    <property type="match status" value="1"/>
</dbReference>
<keyword evidence="14" id="KW-1185">Reference proteome</keyword>
<feature type="region of interest" description="Disordered" evidence="9">
    <location>
        <begin position="1532"/>
        <end position="1554"/>
    </location>
</feature>
<comment type="subcellular location">
    <subcellularLocation>
        <location evidence="2">Cytoplasm</location>
    </subcellularLocation>
    <subcellularLocation>
        <location evidence="1">Nucleus speckle</location>
    </subcellularLocation>
</comment>
<evidence type="ECO:0000256" key="4">
    <source>
        <dbReference type="ARBA" id="ARBA00022490"/>
    </source>
</evidence>
<keyword evidence="8" id="KW-0539">Nucleus</keyword>
<feature type="compositionally biased region" description="Polar residues" evidence="9">
    <location>
        <begin position="1532"/>
        <end position="1543"/>
    </location>
</feature>
<evidence type="ECO:0000256" key="2">
    <source>
        <dbReference type="ARBA" id="ARBA00004496"/>
    </source>
</evidence>
<reference evidence="13" key="1">
    <citation type="journal article" date="2023" name="G3 (Bethesda)">
        <title>A reference genome for the long-term kleptoplast-retaining sea slug Elysia crispata morphotype clarki.</title>
        <authorList>
            <person name="Eastman K.E."/>
            <person name="Pendleton A.L."/>
            <person name="Shaikh M.A."/>
            <person name="Suttiyut T."/>
            <person name="Ogas R."/>
            <person name="Tomko P."/>
            <person name="Gavelis G."/>
            <person name="Widhalm J.R."/>
            <person name="Wisecaver J.H."/>
        </authorList>
    </citation>
    <scope>NUCLEOTIDE SEQUENCE</scope>
    <source>
        <strain evidence="13">ECLA1</strain>
    </source>
</reference>
<dbReference type="Pfam" id="PF16507">
    <property type="entry name" value="HEAT_PSME4_mid"/>
    <property type="match status" value="1"/>
</dbReference>
<dbReference type="GO" id="GO:0070628">
    <property type="term" value="F:proteasome binding"/>
    <property type="evidence" value="ECO:0007669"/>
    <property type="project" value="InterPro"/>
</dbReference>
<dbReference type="EMBL" id="JAWDGP010006946">
    <property type="protein sequence ID" value="KAK3732660.1"/>
    <property type="molecule type" value="Genomic_DNA"/>
</dbReference>
<evidence type="ECO:0000256" key="7">
    <source>
        <dbReference type="ARBA" id="ARBA00023204"/>
    </source>
</evidence>
<dbReference type="InterPro" id="IPR016024">
    <property type="entry name" value="ARM-type_fold"/>
</dbReference>
<evidence type="ECO:0000256" key="3">
    <source>
        <dbReference type="ARBA" id="ARBA00005739"/>
    </source>
</evidence>
<dbReference type="PANTHER" id="PTHR32170">
    <property type="entry name" value="PROTEASOME ACTIVATOR COMPLEX SUBUNIT 4"/>
    <property type="match status" value="1"/>
</dbReference>
<dbReference type="InterPro" id="IPR021843">
    <property type="entry name" value="PSME4_C"/>
</dbReference>
<feature type="domain" description="Proteasome activator complex subunit 4-like HEAT repeat-like" evidence="12">
    <location>
        <begin position="1162"/>
        <end position="1451"/>
    </location>
</feature>
<dbReference type="PANTHER" id="PTHR32170:SF3">
    <property type="entry name" value="PROTEASOME ACTIVATOR COMPLEX SUBUNIT 4"/>
    <property type="match status" value="1"/>
</dbReference>
<dbReference type="GO" id="GO:0005829">
    <property type="term" value="C:cytosol"/>
    <property type="evidence" value="ECO:0007669"/>
    <property type="project" value="TreeGrafter"/>
</dbReference>
<feature type="domain" description="Proteasome activator complex subunit 4 C-terminal" evidence="10">
    <location>
        <begin position="1751"/>
        <end position="1837"/>
    </location>
</feature>
<evidence type="ECO:0000256" key="5">
    <source>
        <dbReference type="ARBA" id="ARBA00022737"/>
    </source>
</evidence>
<evidence type="ECO:0000313" key="13">
    <source>
        <dbReference type="EMBL" id="KAK3732660.1"/>
    </source>
</evidence>
<evidence type="ECO:0000259" key="11">
    <source>
        <dbReference type="Pfam" id="PF16507"/>
    </source>
</evidence>
<evidence type="ECO:0000256" key="6">
    <source>
        <dbReference type="ARBA" id="ARBA00022763"/>
    </source>
</evidence>
<evidence type="ECO:0000313" key="14">
    <source>
        <dbReference type="Proteomes" id="UP001283361"/>
    </source>
</evidence>
<comment type="similarity">
    <text evidence="3">Belongs to the BLM10 family.</text>
</comment>
<proteinExistence type="inferred from homology"/>
<protein>
    <recommendedName>
        <fullName evidence="15">Proteasome activator complex subunit 4</fullName>
    </recommendedName>
</protein>
<keyword evidence="7" id="KW-0234">DNA repair</keyword>
<sequence>MKCNAERETALGFLPQKESEFSVLLPYADDIDVESNAVLAEIKCHLGRAVQLRDIKIGCRHWIVQLERYISIYGYKFSKTDHVLLVKLVFDLLTMPLKEYALVDKFAVVLATLLKKRSLLSRDDLILPWRPLYKLVEDCTKDVGGCRVFTVNFETRMKSVVRACTPYFHEDATQEILDEFRPWLCPFDMMVIGGLQCLELFLPTSLPPELHHKGYNLWLDEFLQLWKSFYSMPSWEGSLVNLFSRLAHDNVGYIDWTPHIPMIFTRLLRSFNLPVGTKQLVQNNQHNTYDIQNVSTWIISMMGGSNDVIQEHITKLFKALHSFFHPSNAGRWSLRLGSFLQNLPKSLVKRIRRERYKDCKWLSPIPDSHKLTDVQVTEFVESLKPSLFVAIFSKMGSQDASMGLRNLATLRPEIVIPPFLEKMYPAMETLIEPHRLIACMVCIVHIARPMLTAKQHFPEGPSHVLPLLNLALPGIDPNDFRKTLVTLQMISTFVTLIPIVDSSEAVHVLTDLTERERELCSATAQFEDFVLAFLDRIFNLIESNSQDASLSVVERQLLEHTVLEVGIGSTVSAMLQQCSTAIYLSALKKIHRFITSSVFEVKVSGKLAANFCRAAVRIKPEIALKMFIPQLCSSIQSFLQDHPGAYEEEHLDNAFMWNLLILSQIMRCNGTELMVYKTELLEVVQATLKLKCVQAYEMAGQLLRFLLRALTQIYPLEFRSVEQDFDQPFTDYLPIRDWGTPGDIDNLHVQWHLPSQEEVSFAQELLDSLLLPQLEFFHNISADNEVSKEDLLRRLNMVIEFISGAGSHLAPLDGEKVHLVDSQVPLIRFSCYARLNGKELTAKGKNVRESVHDAVGHLLRYLKTSREDDTKSLFHIIRIYELVLMHYGTVRSEFDNRWKSFHIVKTSLENQLVAKKKHLRALLIDRMQLQHELRTFNFCERHFTDRHSDITSSLLNLSVSRYREVRKKAQLSLHKVLRTYAFSYQICLNTLVENLINPEVEEHVFKGSLHTIQGGGKTCLANKRNWETLLKIWPGLVQAQHSEKPSILRVIEDIMNKVFKGLETFAVLIDTTSEVIDSAGKLLSEGTAPMLKDSLATAEELQSGVEYEKSKNEEAMKNFNSLVEKIIDLVQSGKLTWKFNQIGYEFLSLLIHEDVQPSPQFVGIFAKNFASDLLYVRKLSLNAVATVLEVMKRKPKKIVVDLEKAAGVGPINNSTLAPGDREDNKWLQYDPVNFISSEEEWNKHTFIEKTHWGYYCWPKELKTYAPYHELPKLDRTREELTDSEKAVYDCWTNPEYVARVFEFLALEEDKNTDKYRTPVVKYFKCLFRNFGDTFLEQCKPHIEKYAKDQSHNKHASSQRCAMEALAGLINGSKIWPYKKLESMWDWITPILEHVLANLTVDTLEDWSAFFMHICENRAPHKLQWLYKLLLNNPLSGEGGAFGDTARLCVLQQAILQQEWRIPQYLHAIVNYLRPHMAHNYKSVRDRMGTLLVSILHTDFTISPASRTRCPSRASIICSVLSQLEQFRDFESSTIDGNNKSSTAEPMETDAASSSIDEEDKKAAIRLCKTVTQWLSAWFNRSLSACPEEVFQLLPIIENLQSEANDEDLRDDCKMVLLCLSRVLVPEESISVVLATIKEVSGLKSWHARANILNYMQQMVFCNFFMVQSKEHKHMVQTLLLHLLCDEQLEVREMAAVTLSGMIHCSYVELDKDMLDHFERLRSTKVKKIRKIGNDQGAGSSTDSNIPLQRLIQRHAGVLGLSACVQAYPYDVPDFIPQVLVDLSVHVNDPQPIGKTVTKTLSDFRRTHHDNWHDHKRMFTDDQLVTLTEVLVSPNYYA</sequence>
<name>A0AAE1CSK3_9GAST</name>
<keyword evidence="5" id="KW-0677">Repeat</keyword>
<dbReference type="Gene3D" id="1.25.10.10">
    <property type="entry name" value="Leucine-rich Repeat Variant"/>
    <property type="match status" value="1"/>
</dbReference>
<dbReference type="Pfam" id="PF11919">
    <property type="entry name" value="PSME4_C"/>
    <property type="match status" value="1"/>
</dbReference>
<keyword evidence="4" id="KW-0963">Cytoplasm</keyword>
<dbReference type="SUPFAM" id="SSF48371">
    <property type="entry name" value="ARM repeat"/>
    <property type="match status" value="2"/>
</dbReference>
<dbReference type="GO" id="GO:0016607">
    <property type="term" value="C:nuclear speck"/>
    <property type="evidence" value="ECO:0007669"/>
    <property type="project" value="UniProtKB-SubCell"/>
</dbReference>
<organism evidence="13 14">
    <name type="scientific">Elysia crispata</name>
    <name type="common">lettuce slug</name>
    <dbReference type="NCBI Taxonomy" id="231223"/>
    <lineage>
        <taxon>Eukaryota</taxon>
        <taxon>Metazoa</taxon>
        <taxon>Spiralia</taxon>
        <taxon>Lophotrochozoa</taxon>
        <taxon>Mollusca</taxon>
        <taxon>Gastropoda</taxon>
        <taxon>Heterobranchia</taxon>
        <taxon>Euthyneura</taxon>
        <taxon>Panpulmonata</taxon>
        <taxon>Sacoglossa</taxon>
        <taxon>Placobranchoidea</taxon>
        <taxon>Plakobranchidae</taxon>
        <taxon>Elysia</taxon>
    </lineage>
</organism>
<gene>
    <name evidence="13" type="ORF">RRG08_009341</name>
</gene>
<dbReference type="GO" id="GO:0010499">
    <property type="term" value="P:proteasomal ubiquitin-independent protein catabolic process"/>
    <property type="evidence" value="ECO:0007669"/>
    <property type="project" value="TreeGrafter"/>
</dbReference>
<evidence type="ECO:0000259" key="10">
    <source>
        <dbReference type="Pfam" id="PF11919"/>
    </source>
</evidence>
<dbReference type="InterPro" id="IPR011989">
    <property type="entry name" value="ARM-like"/>
</dbReference>
<dbReference type="InterPro" id="IPR035309">
    <property type="entry name" value="PSME4"/>
</dbReference>
<dbReference type="InterPro" id="IPR055455">
    <property type="entry name" value="HEAT_PSME4"/>
</dbReference>
<evidence type="ECO:0000256" key="1">
    <source>
        <dbReference type="ARBA" id="ARBA00004324"/>
    </source>
</evidence>
<evidence type="ECO:0000256" key="9">
    <source>
        <dbReference type="SAM" id="MobiDB-lite"/>
    </source>
</evidence>
<accession>A0AAE1CSK3</accession>
<evidence type="ECO:0008006" key="15">
    <source>
        <dbReference type="Google" id="ProtNLM"/>
    </source>
</evidence>
<dbReference type="GO" id="GO:0006281">
    <property type="term" value="P:DNA repair"/>
    <property type="evidence" value="ECO:0007669"/>
    <property type="project" value="UniProtKB-KW"/>
</dbReference>
<dbReference type="GO" id="GO:0016504">
    <property type="term" value="F:peptidase activator activity"/>
    <property type="evidence" value="ECO:0007669"/>
    <property type="project" value="InterPro"/>
</dbReference>
<dbReference type="InterPro" id="IPR032430">
    <property type="entry name" value="Blm10_mid"/>
</dbReference>
<evidence type="ECO:0000256" key="8">
    <source>
        <dbReference type="ARBA" id="ARBA00023242"/>
    </source>
</evidence>
<keyword evidence="6" id="KW-0227">DNA damage</keyword>
<feature type="domain" description="Proteasome activator Blm10 middle HEAT repeats region" evidence="11">
    <location>
        <begin position="314"/>
        <end position="805"/>
    </location>
</feature>
<evidence type="ECO:0000259" key="12">
    <source>
        <dbReference type="Pfam" id="PF23096"/>
    </source>
</evidence>
<dbReference type="Proteomes" id="UP001283361">
    <property type="component" value="Unassembled WGS sequence"/>
</dbReference>
<comment type="caution">
    <text evidence="13">The sequence shown here is derived from an EMBL/GenBank/DDBJ whole genome shotgun (WGS) entry which is preliminary data.</text>
</comment>